<comment type="caution">
    <text evidence="4">The sequence shown here is derived from an EMBL/GenBank/DDBJ whole genome shotgun (WGS) entry which is preliminary data.</text>
</comment>
<dbReference type="InterPro" id="IPR012854">
    <property type="entry name" value="Cu_amine_oxidase-like_N"/>
</dbReference>
<evidence type="ECO:0000259" key="2">
    <source>
        <dbReference type="Pfam" id="PF07833"/>
    </source>
</evidence>
<dbReference type="Proteomes" id="UP001172743">
    <property type="component" value="Unassembled WGS sequence"/>
</dbReference>
<evidence type="ECO:0000313" key="5">
    <source>
        <dbReference type="Proteomes" id="UP001172743"/>
    </source>
</evidence>
<evidence type="ECO:0000313" key="4">
    <source>
        <dbReference type="EMBL" id="MDN4493553.1"/>
    </source>
</evidence>
<reference evidence="4" key="1">
    <citation type="submission" date="2023-07" db="EMBL/GenBank/DDBJ databases">
        <title>Ureibacillus sp. isolated from freshwater well.</title>
        <authorList>
            <person name="Kirdat K."/>
            <person name="Bhatt A."/>
            <person name="Teware R."/>
            <person name="Bhavsar Y."/>
            <person name="Yadav A."/>
        </authorList>
    </citation>
    <scope>NUCLEOTIDE SEQUENCE</scope>
    <source>
        <strain evidence="4">BA0131</strain>
    </source>
</reference>
<feature type="domain" description="Copper amine oxidase-like N-terminal" evidence="2">
    <location>
        <begin position="35"/>
        <end position="123"/>
    </location>
</feature>
<name>A0ABT8GQ58_9BACL</name>
<dbReference type="InterPro" id="IPR018711">
    <property type="entry name" value="NAGPA"/>
</dbReference>
<feature type="domain" description="Phosphodiester glycosidase" evidence="3">
    <location>
        <begin position="199"/>
        <end position="370"/>
    </location>
</feature>
<evidence type="ECO:0000259" key="3">
    <source>
        <dbReference type="Pfam" id="PF09992"/>
    </source>
</evidence>
<organism evidence="4 5">
    <name type="scientific">Ureibacillus aquaedulcis</name>
    <dbReference type="NCBI Taxonomy" id="3058421"/>
    <lineage>
        <taxon>Bacteria</taxon>
        <taxon>Bacillati</taxon>
        <taxon>Bacillota</taxon>
        <taxon>Bacilli</taxon>
        <taxon>Bacillales</taxon>
        <taxon>Caryophanaceae</taxon>
        <taxon>Ureibacillus</taxon>
    </lineage>
</organism>
<accession>A0ABT8GQ58</accession>
<dbReference type="Pfam" id="PF09992">
    <property type="entry name" value="NAGPA"/>
    <property type="match status" value="1"/>
</dbReference>
<feature type="chain" id="PRO_5045527227" evidence="1">
    <location>
        <begin position="26"/>
        <end position="371"/>
    </location>
</feature>
<dbReference type="Gene3D" id="3.30.457.10">
    <property type="entry name" value="Copper amine oxidase-like, N-terminal domain"/>
    <property type="match status" value="1"/>
</dbReference>
<dbReference type="InterPro" id="IPR036873">
    <property type="entry name" value="Rhodanese-like_dom_sf"/>
</dbReference>
<proteinExistence type="predicted"/>
<dbReference type="GO" id="GO:0016798">
    <property type="term" value="F:hydrolase activity, acting on glycosyl bonds"/>
    <property type="evidence" value="ECO:0007669"/>
    <property type="project" value="UniProtKB-KW"/>
</dbReference>
<dbReference type="SUPFAM" id="SSF52821">
    <property type="entry name" value="Rhodanese/Cell cycle control phosphatase"/>
    <property type="match status" value="1"/>
</dbReference>
<dbReference type="InterPro" id="IPR036582">
    <property type="entry name" value="Mao_N_sf"/>
</dbReference>
<keyword evidence="4" id="KW-0378">Hydrolase</keyword>
<feature type="signal peptide" evidence="1">
    <location>
        <begin position="1"/>
        <end position="25"/>
    </location>
</feature>
<evidence type="ECO:0000256" key="1">
    <source>
        <dbReference type="SAM" id="SignalP"/>
    </source>
</evidence>
<keyword evidence="5" id="KW-1185">Reference proteome</keyword>
<protein>
    <submittedName>
        <fullName evidence="4">Phosphodiester glycosidase family protein</fullName>
    </submittedName>
</protein>
<dbReference type="RefSeq" id="WP_301137893.1">
    <property type="nucleotide sequence ID" value="NZ_JAUHTQ010000005.1"/>
</dbReference>
<keyword evidence="1" id="KW-0732">Signal</keyword>
<dbReference type="PANTHER" id="PTHR40446:SF2">
    <property type="entry name" value="N-ACETYLGLUCOSAMINE-1-PHOSPHODIESTER ALPHA-N-ACETYLGLUCOSAMINIDASE"/>
    <property type="match status" value="1"/>
</dbReference>
<dbReference type="PANTHER" id="PTHR40446">
    <property type="entry name" value="N-ACETYLGLUCOSAMINE-1-PHOSPHODIESTER ALPHA-N-ACETYLGLUCOSAMINIDASE"/>
    <property type="match status" value="1"/>
</dbReference>
<gene>
    <name evidence="4" type="ORF">QYB95_08395</name>
</gene>
<dbReference type="EMBL" id="JAUHTQ010000005">
    <property type="protein sequence ID" value="MDN4493553.1"/>
    <property type="molecule type" value="Genomic_DNA"/>
</dbReference>
<sequence length="371" mass="40320">MPKKALISLLFFFLFGIFVNSQANASSFGVIEGGTNRTLIPLRTVSDTFKVPVEWNNKKKVVMVNHQYTLTVGSKLIQENGQVVRQMDSQPKIINSTVYVPVREIGFLFNTPIKWNNEKQQVEFTVNSSLYTIPVFREAIVKKPKVQVAKKSVAVGGKNFSVNTVSVNLLAPNTTLHVEVANNKMGSVGTLASIAKNHNAKVAINANYFDAYTNNSVRTVYNALVMNGKKIQEFDPKFSTFYYTKDGDIGILPGAKVKELYNQGHVEEAIQVGPRLVTNGSITVNPISEGFTSHKILSSPGARSAVGILKNRQLIFVATSGATVEQLASIMKQLGATDAMNLDGGASSGLYANGKYLSTPGRNIAVALLVK</sequence>
<keyword evidence="4" id="KW-0326">Glycosidase</keyword>
<dbReference type="Pfam" id="PF07833">
    <property type="entry name" value="Cu_amine_oxidN1"/>
    <property type="match status" value="1"/>
</dbReference>
<dbReference type="SUPFAM" id="SSF55383">
    <property type="entry name" value="Copper amine oxidase, domain N"/>
    <property type="match status" value="1"/>
</dbReference>